<evidence type="ECO:0000313" key="12">
    <source>
        <dbReference type="Proteomes" id="UP000647133"/>
    </source>
</evidence>
<evidence type="ECO:0000256" key="7">
    <source>
        <dbReference type="ARBA" id="ARBA00023237"/>
    </source>
</evidence>
<evidence type="ECO:0000256" key="6">
    <source>
        <dbReference type="ARBA" id="ARBA00023136"/>
    </source>
</evidence>
<keyword evidence="3 8" id="KW-1134">Transmembrane beta strand</keyword>
<sequence length="1089" mass="120083">MKKSVRLALLLCMMVHYAFAQSVTVTGTVTSEDNGEPIPGVSILVKGTSTGAVTDLDGVYSLDVPSGGEVLIFSFIGMTTREVVIGGRTQIDVALASDAKELTEVVVTAMGITREKASLGYSVQAVESEELNKSQQTDVLSSLAGRVSGVQLSSSTNMGGSKRITIRGASSFFGENQPLIVIDGLPVNNSNFNDENMQEGNGGFDYGNMLNDLNPNDIESISVLKGTAAALYGSRAANGVIVITTKKGTPGQESFSVDVSSSVNFESVYLMPELQRKYGGGAIISDEDGGQDGFEVANINGTDYKVVQYGVDESWGPRYDPNISVLHWDAFSEDYPEDYLQPRPWVAPANDVRDFFETGVSYVNSVSVSSSNVNSSVRLAYSNTKTSGTLPGSELTKNNFSINGQTKVLEKLTAQSSLNYVRTATKGRPLLGYPASNQPYGSPLGQILFQWTQRQIDYERSKKYLNSDGTQRSWNRNSWDDPTPHYSDNHYWAAYKNYADDERDRFYGNVGLSYEIIEGLNLGGRVSGDLYTFYNRERVAVGSQAQSYYYEAVRNNYEYNYELTLRYQRQLNEDLNLSALVGGNQMRQRLHLNRGETSGGLVVPELYNLLNSAGAVLVNDETTKKSINSLFATANLGYKDMLYLDLTARNDWSTTLPEDNNSYFYPSASLSFLFSDVVSLPWLSFGKVRIGAARVSKDTDPYNVYTTYKFNTDGTFQGSPRVYTPEELLNSELKPENTDTWEVGLEASLFKDRVGFDVTYFKNVTTDQIIPLELSRATGYDAKFINAGEIVNKGIEIMLRGTPVQIRDFRWDITVNYTKIDNEVISIIDGIEAMDIGSAPFDGVTLRASVGERYGQLWGYDYIYDDQGNRVVQDNGYWARTQNLVPLGSVMPDYNMGIRNYFTYGGFDLSALIDIQKGGKFYSVSHMWGHYAGTWGPTAGINDQGNEIRSPVADGGGIKLEGVTGDIEFNEDGSYSVSNTAPNETYVSGQGWAARYYHGFGMPSAQSVFDADYIKVRELALGYNFDMGSNEFIRSLRVSAYGRNLWTFGLDYKGLDPEIAVNGSGNIQGIEGAFMPTSRTFGFKVDIGL</sequence>
<name>A0ABR9AKX5_9BACT</name>
<evidence type="ECO:0000256" key="3">
    <source>
        <dbReference type="ARBA" id="ARBA00022452"/>
    </source>
</evidence>
<dbReference type="InterPro" id="IPR039426">
    <property type="entry name" value="TonB-dep_rcpt-like"/>
</dbReference>
<evidence type="ECO:0000259" key="10">
    <source>
        <dbReference type="Pfam" id="PF07715"/>
    </source>
</evidence>
<dbReference type="InterPro" id="IPR037066">
    <property type="entry name" value="Plug_dom_sf"/>
</dbReference>
<keyword evidence="2 8" id="KW-0813">Transport</keyword>
<dbReference type="SUPFAM" id="SSF49464">
    <property type="entry name" value="Carboxypeptidase regulatory domain-like"/>
    <property type="match status" value="1"/>
</dbReference>
<keyword evidence="7 8" id="KW-0998">Cell outer membrane</keyword>
<evidence type="ECO:0000256" key="5">
    <source>
        <dbReference type="ARBA" id="ARBA00022729"/>
    </source>
</evidence>
<dbReference type="PANTHER" id="PTHR30069">
    <property type="entry name" value="TONB-DEPENDENT OUTER MEMBRANE RECEPTOR"/>
    <property type="match status" value="1"/>
</dbReference>
<feature type="chain" id="PRO_5046780164" evidence="9">
    <location>
        <begin position="21"/>
        <end position="1089"/>
    </location>
</feature>
<dbReference type="InterPro" id="IPR036942">
    <property type="entry name" value="Beta-barrel_TonB_sf"/>
</dbReference>
<reference evidence="11 12" key="1">
    <citation type="submission" date="2020-09" db="EMBL/GenBank/DDBJ databases">
        <title>Echinicola sp. CAU 1574 isolated from sand of Sido Beach.</title>
        <authorList>
            <person name="Kim W."/>
        </authorList>
    </citation>
    <scope>NUCLEOTIDE SEQUENCE [LARGE SCALE GENOMIC DNA]</scope>
    <source>
        <strain evidence="11 12">CAU 1574</strain>
    </source>
</reference>
<dbReference type="NCBIfam" id="TIGR04057">
    <property type="entry name" value="SusC_RagA_signa"/>
    <property type="match status" value="1"/>
</dbReference>
<gene>
    <name evidence="11" type="ORF">IFO69_06935</name>
</gene>
<dbReference type="InterPro" id="IPR012910">
    <property type="entry name" value="Plug_dom"/>
</dbReference>
<evidence type="ECO:0000256" key="4">
    <source>
        <dbReference type="ARBA" id="ARBA00022692"/>
    </source>
</evidence>
<evidence type="ECO:0000256" key="8">
    <source>
        <dbReference type="PROSITE-ProRule" id="PRU01360"/>
    </source>
</evidence>
<keyword evidence="12" id="KW-1185">Reference proteome</keyword>
<dbReference type="Gene3D" id="2.40.170.20">
    <property type="entry name" value="TonB-dependent receptor, beta-barrel domain"/>
    <property type="match status" value="1"/>
</dbReference>
<keyword evidence="5 9" id="KW-0732">Signal</keyword>
<dbReference type="InterPro" id="IPR023996">
    <property type="entry name" value="TonB-dep_OMP_SusC/RagA"/>
</dbReference>
<evidence type="ECO:0000256" key="2">
    <source>
        <dbReference type="ARBA" id="ARBA00022448"/>
    </source>
</evidence>
<dbReference type="SUPFAM" id="SSF56935">
    <property type="entry name" value="Porins"/>
    <property type="match status" value="1"/>
</dbReference>
<dbReference type="Gene3D" id="2.170.130.10">
    <property type="entry name" value="TonB-dependent receptor, plug domain"/>
    <property type="match status" value="1"/>
</dbReference>
<accession>A0ABR9AKX5</accession>
<feature type="signal peptide" evidence="9">
    <location>
        <begin position="1"/>
        <end position="20"/>
    </location>
</feature>
<feature type="domain" description="TonB-dependent receptor plug" evidence="10">
    <location>
        <begin position="117"/>
        <end position="240"/>
    </location>
</feature>
<dbReference type="Proteomes" id="UP000647133">
    <property type="component" value="Unassembled WGS sequence"/>
</dbReference>
<organism evidence="11 12">
    <name type="scientific">Echinicola arenosa</name>
    <dbReference type="NCBI Taxonomy" id="2774144"/>
    <lineage>
        <taxon>Bacteria</taxon>
        <taxon>Pseudomonadati</taxon>
        <taxon>Bacteroidota</taxon>
        <taxon>Cytophagia</taxon>
        <taxon>Cytophagales</taxon>
        <taxon>Cyclobacteriaceae</taxon>
        <taxon>Echinicola</taxon>
    </lineage>
</organism>
<proteinExistence type="inferred from homology"/>
<dbReference type="RefSeq" id="WP_192009344.1">
    <property type="nucleotide sequence ID" value="NZ_JACYTQ010000002.1"/>
</dbReference>
<dbReference type="Pfam" id="PF07715">
    <property type="entry name" value="Plug"/>
    <property type="match status" value="1"/>
</dbReference>
<protein>
    <submittedName>
        <fullName evidence="11">SusC/RagA family TonB-linked outer membrane protein</fullName>
    </submittedName>
</protein>
<dbReference type="Gene3D" id="2.60.40.1120">
    <property type="entry name" value="Carboxypeptidase-like, regulatory domain"/>
    <property type="match status" value="1"/>
</dbReference>
<dbReference type="InterPro" id="IPR008969">
    <property type="entry name" value="CarboxyPept-like_regulatory"/>
</dbReference>
<keyword evidence="4 8" id="KW-0812">Transmembrane</keyword>
<evidence type="ECO:0000256" key="9">
    <source>
        <dbReference type="SAM" id="SignalP"/>
    </source>
</evidence>
<dbReference type="Pfam" id="PF13715">
    <property type="entry name" value="CarbopepD_reg_2"/>
    <property type="match status" value="1"/>
</dbReference>
<dbReference type="InterPro" id="IPR023997">
    <property type="entry name" value="TonB-dep_OMP_SusC/RagA_CS"/>
</dbReference>
<dbReference type="NCBIfam" id="TIGR04056">
    <property type="entry name" value="OMP_RagA_SusC"/>
    <property type="match status" value="1"/>
</dbReference>
<dbReference type="PROSITE" id="PS52016">
    <property type="entry name" value="TONB_DEPENDENT_REC_3"/>
    <property type="match status" value="1"/>
</dbReference>
<evidence type="ECO:0000256" key="1">
    <source>
        <dbReference type="ARBA" id="ARBA00004571"/>
    </source>
</evidence>
<dbReference type="PANTHER" id="PTHR30069:SF29">
    <property type="entry name" value="HEMOGLOBIN AND HEMOGLOBIN-HAPTOGLOBIN-BINDING PROTEIN 1-RELATED"/>
    <property type="match status" value="1"/>
</dbReference>
<dbReference type="EMBL" id="JACYTQ010000002">
    <property type="protein sequence ID" value="MBD8488478.1"/>
    <property type="molecule type" value="Genomic_DNA"/>
</dbReference>
<comment type="subcellular location">
    <subcellularLocation>
        <location evidence="1 8">Cell outer membrane</location>
        <topology evidence="1 8">Multi-pass membrane protein</topology>
    </subcellularLocation>
</comment>
<comment type="similarity">
    <text evidence="8">Belongs to the TonB-dependent receptor family.</text>
</comment>
<comment type="caution">
    <text evidence="11">The sequence shown here is derived from an EMBL/GenBank/DDBJ whole genome shotgun (WGS) entry which is preliminary data.</text>
</comment>
<keyword evidence="6 8" id="KW-0472">Membrane</keyword>
<evidence type="ECO:0000313" key="11">
    <source>
        <dbReference type="EMBL" id="MBD8488478.1"/>
    </source>
</evidence>